<protein>
    <submittedName>
        <fullName evidence="1">Uncharacterized protein</fullName>
    </submittedName>
</protein>
<proteinExistence type="predicted"/>
<sequence>MEQYTKVKACFDENECKLITTFEEFEELRKGVCKQYYQYVRVRFTGSCSHESSVVFTNFYLRKTGKKCKDCVKKNSIKLIKQASQSNIIESDGIAIIEEYLSPLYEIIRTKEGCLADLAIRKKTELSNQWIPVQVKATLQLSHGMYSFTLNHNDYTNMLVICVCISEKKIWILPYNHLDIKYKINISVASKYNKYLAKSPTIIDTYLSEIIYKDIDSILVPITALQQREQEYVKKREQAIPFLQYDYPAIQSTCVDVLVNGKRVQEKVLGYTVSKNALHCGFTVNNGLIDKKRTYRCYKLGENDYYWLHSSIDDRFWIIPEQILHEKGYISNKDESKPKRVLWFKAEDNKKKNWLDVYQYNYTTIEKDIIMKVFG</sequence>
<reference evidence="1" key="1">
    <citation type="journal article" date="2020" name="Nature">
        <title>Giant virus diversity and host interactions through global metagenomics.</title>
        <authorList>
            <person name="Schulz F."/>
            <person name="Roux S."/>
            <person name="Paez-Espino D."/>
            <person name="Jungbluth S."/>
            <person name="Walsh D.A."/>
            <person name="Denef V.J."/>
            <person name="McMahon K.D."/>
            <person name="Konstantinidis K.T."/>
            <person name="Eloe-Fadrosh E.A."/>
            <person name="Kyrpides N.C."/>
            <person name="Woyke T."/>
        </authorList>
    </citation>
    <scope>NUCLEOTIDE SEQUENCE</scope>
    <source>
        <strain evidence="1">GVMAG-S-1101165-84</strain>
    </source>
</reference>
<name>A0A6C0K300_9ZZZZ</name>
<accession>A0A6C0K300</accession>
<evidence type="ECO:0000313" key="1">
    <source>
        <dbReference type="EMBL" id="QHU11170.1"/>
    </source>
</evidence>
<organism evidence="1">
    <name type="scientific">viral metagenome</name>
    <dbReference type="NCBI Taxonomy" id="1070528"/>
    <lineage>
        <taxon>unclassified sequences</taxon>
        <taxon>metagenomes</taxon>
        <taxon>organismal metagenomes</taxon>
    </lineage>
</organism>
<dbReference type="EMBL" id="MN740779">
    <property type="protein sequence ID" value="QHU11170.1"/>
    <property type="molecule type" value="Genomic_DNA"/>
</dbReference>
<dbReference type="AlphaFoldDB" id="A0A6C0K300"/>